<organism evidence="2 3">
    <name type="scientific">Paramecium primaurelia</name>
    <dbReference type="NCBI Taxonomy" id="5886"/>
    <lineage>
        <taxon>Eukaryota</taxon>
        <taxon>Sar</taxon>
        <taxon>Alveolata</taxon>
        <taxon>Ciliophora</taxon>
        <taxon>Intramacronucleata</taxon>
        <taxon>Oligohymenophorea</taxon>
        <taxon>Peniculida</taxon>
        <taxon>Parameciidae</taxon>
        <taxon>Paramecium</taxon>
    </lineage>
</organism>
<evidence type="ECO:0000313" key="3">
    <source>
        <dbReference type="Proteomes" id="UP000688137"/>
    </source>
</evidence>
<keyword evidence="3" id="KW-1185">Reference proteome</keyword>
<gene>
    <name evidence="2" type="ORF">PPRIM_AZ9-3.1.T0590125</name>
</gene>
<sequence>MLEQQKPSILTPEISEKSSINEIKTYPLTSGMFFGEIDSIIKNKRTTTIVEAVEDTEIIILESSSLRSFLADNPGLMVLFQESIIIE</sequence>
<dbReference type="EMBL" id="CAJJDM010000060">
    <property type="protein sequence ID" value="CAD8078021.1"/>
    <property type="molecule type" value="Genomic_DNA"/>
</dbReference>
<name>A0A8S1MHV7_PARPR</name>
<protein>
    <recommendedName>
        <fullName evidence="1">Cyclic nucleotide-binding domain-containing protein</fullName>
    </recommendedName>
</protein>
<dbReference type="AlphaFoldDB" id="A0A8S1MHV7"/>
<comment type="caution">
    <text evidence="2">The sequence shown here is derived from an EMBL/GenBank/DDBJ whole genome shotgun (WGS) entry which is preliminary data.</text>
</comment>
<accession>A0A8S1MHV7</accession>
<feature type="domain" description="Cyclic nucleotide-binding" evidence="1">
    <location>
        <begin position="28"/>
        <end position="70"/>
    </location>
</feature>
<reference evidence="2" key="1">
    <citation type="submission" date="2021-01" db="EMBL/GenBank/DDBJ databases">
        <authorList>
            <consortium name="Genoscope - CEA"/>
            <person name="William W."/>
        </authorList>
    </citation>
    <scope>NUCLEOTIDE SEQUENCE</scope>
</reference>
<proteinExistence type="predicted"/>
<dbReference type="Proteomes" id="UP000688137">
    <property type="component" value="Unassembled WGS sequence"/>
</dbReference>
<dbReference type="PROSITE" id="PS50042">
    <property type="entry name" value="CNMP_BINDING_3"/>
    <property type="match status" value="1"/>
</dbReference>
<evidence type="ECO:0000259" key="1">
    <source>
        <dbReference type="PROSITE" id="PS50042"/>
    </source>
</evidence>
<evidence type="ECO:0000313" key="2">
    <source>
        <dbReference type="EMBL" id="CAD8078021.1"/>
    </source>
</evidence>
<dbReference type="InterPro" id="IPR000595">
    <property type="entry name" value="cNMP-bd_dom"/>
</dbReference>